<proteinExistence type="predicted"/>
<name>A0AAV4CMR3_9GAST</name>
<protein>
    <submittedName>
        <fullName evidence="1">Uncharacterized protein</fullName>
    </submittedName>
</protein>
<sequence length="98" mass="11122">MYYFLCRYVNPPSGQFFVVCPILLKLLSRDGLRFRSFTSRSSQDFRHPTDESCCGRSQLLFTTGRSMYILGGLAIKRATDVHLIGEGSLGETRSKTDF</sequence>
<reference evidence="1 2" key="1">
    <citation type="journal article" date="2021" name="Elife">
        <title>Chloroplast acquisition without the gene transfer in kleptoplastic sea slugs, Plakobranchus ocellatus.</title>
        <authorList>
            <person name="Maeda T."/>
            <person name="Takahashi S."/>
            <person name="Yoshida T."/>
            <person name="Shimamura S."/>
            <person name="Takaki Y."/>
            <person name="Nagai Y."/>
            <person name="Toyoda A."/>
            <person name="Suzuki Y."/>
            <person name="Arimoto A."/>
            <person name="Ishii H."/>
            <person name="Satoh N."/>
            <person name="Nishiyama T."/>
            <person name="Hasebe M."/>
            <person name="Maruyama T."/>
            <person name="Minagawa J."/>
            <person name="Obokata J."/>
            <person name="Shigenobu S."/>
        </authorList>
    </citation>
    <scope>NUCLEOTIDE SEQUENCE [LARGE SCALE GENOMIC DNA]</scope>
</reference>
<dbReference type="Proteomes" id="UP000735302">
    <property type="component" value="Unassembled WGS sequence"/>
</dbReference>
<organism evidence="1 2">
    <name type="scientific">Plakobranchus ocellatus</name>
    <dbReference type="NCBI Taxonomy" id="259542"/>
    <lineage>
        <taxon>Eukaryota</taxon>
        <taxon>Metazoa</taxon>
        <taxon>Spiralia</taxon>
        <taxon>Lophotrochozoa</taxon>
        <taxon>Mollusca</taxon>
        <taxon>Gastropoda</taxon>
        <taxon>Heterobranchia</taxon>
        <taxon>Euthyneura</taxon>
        <taxon>Panpulmonata</taxon>
        <taxon>Sacoglossa</taxon>
        <taxon>Placobranchoidea</taxon>
        <taxon>Plakobranchidae</taxon>
        <taxon>Plakobranchus</taxon>
    </lineage>
</organism>
<comment type="caution">
    <text evidence="1">The sequence shown here is derived from an EMBL/GenBank/DDBJ whole genome shotgun (WGS) entry which is preliminary data.</text>
</comment>
<dbReference type="AlphaFoldDB" id="A0AAV4CMR3"/>
<accession>A0AAV4CMR3</accession>
<gene>
    <name evidence="1" type="ORF">PoB_005960200</name>
</gene>
<keyword evidence="2" id="KW-1185">Reference proteome</keyword>
<evidence type="ECO:0000313" key="1">
    <source>
        <dbReference type="EMBL" id="GFO33097.1"/>
    </source>
</evidence>
<dbReference type="EMBL" id="BLXT01006765">
    <property type="protein sequence ID" value="GFO33097.1"/>
    <property type="molecule type" value="Genomic_DNA"/>
</dbReference>
<evidence type="ECO:0000313" key="2">
    <source>
        <dbReference type="Proteomes" id="UP000735302"/>
    </source>
</evidence>